<dbReference type="PANTHER" id="PTHR33919:SF9">
    <property type="entry name" value="RIBOSOME BIOGENESIS NEP1-LIKE PROTEIN"/>
    <property type="match status" value="1"/>
</dbReference>
<proteinExistence type="predicted"/>
<feature type="region of interest" description="Disordered" evidence="1">
    <location>
        <begin position="155"/>
        <end position="192"/>
    </location>
</feature>
<gene>
    <name evidence="2" type="ORF">Prudu_001896</name>
</gene>
<evidence type="ECO:0000313" key="2">
    <source>
        <dbReference type="EMBL" id="BBG93783.1"/>
    </source>
</evidence>
<protein>
    <submittedName>
        <fullName evidence="2">Uncharacterized protein</fullName>
    </submittedName>
</protein>
<dbReference type="PANTHER" id="PTHR33919">
    <property type="entry name" value="OS09G0127700 PROTEIN"/>
    <property type="match status" value="1"/>
</dbReference>
<feature type="compositionally biased region" description="Basic and acidic residues" evidence="1">
    <location>
        <begin position="168"/>
        <end position="180"/>
    </location>
</feature>
<evidence type="ECO:0000256" key="1">
    <source>
        <dbReference type="SAM" id="MobiDB-lite"/>
    </source>
</evidence>
<organism evidence="2">
    <name type="scientific">Prunus dulcis</name>
    <name type="common">Almond</name>
    <name type="synonym">Amygdalus dulcis</name>
    <dbReference type="NCBI Taxonomy" id="3755"/>
    <lineage>
        <taxon>Eukaryota</taxon>
        <taxon>Viridiplantae</taxon>
        <taxon>Streptophyta</taxon>
        <taxon>Embryophyta</taxon>
        <taxon>Tracheophyta</taxon>
        <taxon>Spermatophyta</taxon>
        <taxon>Magnoliopsida</taxon>
        <taxon>eudicotyledons</taxon>
        <taxon>Gunneridae</taxon>
        <taxon>Pentapetalae</taxon>
        <taxon>rosids</taxon>
        <taxon>fabids</taxon>
        <taxon>Rosales</taxon>
        <taxon>Rosaceae</taxon>
        <taxon>Amygdaloideae</taxon>
        <taxon>Amygdaleae</taxon>
        <taxon>Prunus</taxon>
    </lineage>
</organism>
<name>A0A4Y1QPJ8_PRUDU</name>
<dbReference type="EMBL" id="AP019297">
    <property type="protein sequence ID" value="BBG93783.1"/>
    <property type="molecule type" value="Genomic_DNA"/>
</dbReference>
<sequence length="192" mass="21415">MGAMATLKPSIDNNGSKGDRFSNLVAVEFVRKKKKKKKKNGFEGNQQLEIYGGSLGKEPSFCNLNRSQDETHYTKPSCKKFLTKPENAPVAIVLGFITVPIIIGLHSLKQQLMHAPSVVFDKKKRESLFEVEQPDVAVSSSDRFINKSFLRKVGRIQDPGNPTMPDPVQRDAFTRPRTAETLKTAGVDPSRR</sequence>
<reference evidence="2" key="1">
    <citation type="journal article" date="2019" name="Science">
        <title>Mutation of a bHLH transcription factor allowed almond domestication.</title>
        <authorList>
            <person name="Sanchez-Perez R."/>
            <person name="Pavan S."/>
            <person name="Mazzeo R."/>
            <person name="Moldovan C."/>
            <person name="Aiese Cigliano R."/>
            <person name="Del Cueto J."/>
            <person name="Ricciardi F."/>
            <person name="Lotti C."/>
            <person name="Ricciardi L."/>
            <person name="Dicenta F."/>
            <person name="Lopez-Marques R.L."/>
            <person name="Lindberg Moller B."/>
        </authorList>
    </citation>
    <scope>NUCLEOTIDE SEQUENCE</scope>
</reference>
<dbReference type="AlphaFoldDB" id="A0A4Y1QPJ8"/>
<accession>A0A4Y1QPJ8</accession>